<dbReference type="Proteomes" id="UP001390339">
    <property type="component" value="Unassembled WGS sequence"/>
</dbReference>
<comment type="caution">
    <text evidence="1">The sequence shown here is derived from an EMBL/GenBank/DDBJ whole genome shotgun (WGS) entry which is preliminary data.</text>
</comment>
<evidence type="ECO:0000313" key="1">
    <source>
        <dbReference type="EMBL" id="KAK8876963.1"/>
    </source>
</evidence>
<dbReference type="EMBL" id="JAPCWZ010000002">
    <property type="protein sequence ID" value="KAK8876963.1"/>
    <property type="molecule type" value="Genomic_DNA"/>
</dbReference>
<evidence type="ECO:0000313" key="2">
    <source>
        <dbReference type="Proteomes" id="UP001390339"/>
    </source>
</evidence>
<sequence length="552" mass="63910">MSSEPAFLRVPREIRDIIYREYVTLEHGYVYNPATNRLKAGGPICKPNLMALQSCCQQVAAEMKGLALKHNIVRFYTVCSARTKYRANALFTLMKNMYSTEAELLAQARGRISPQALERMTSEFPQLSHLIETFNDIPTDEHHELRWHTVALPWDIVRYNDANEYGEAHSVYRHFITSALQSIIDTSSPATLDQKWLSRANKVLAMCHEPWFIPGDDEDIASRWQHLYRDFKPPRDTGYNYRFSAAAACIRFLGSVPGARTYMRQVLLEEDRPSVPFAECHGLGLLPFMRENPELHVTRRANLWRNIFQGYGNHEPDVTWVHNLGEAVAGRAKLSEHDVTPPIARWVVEHLDLPKDSFTLILDGDPVPQLSAQVFDGAVSRGLQWSRARSEAIRRGLVPDDEYKDNDYRFEMRREYRRFPQAIADVITGKTSSIRCNFHPGYLRDPEEIIEKMRGLLPTDPFLEVEDYDDTWQSTWNLARLGEFDCDEDGFPTWERYSTVAPLPTLSELILENGNKPDTLFDQQNRWRNGWDDQDWTIPFYHGEIEPFDDFS</sequence>
<organism evidence="1 2">
    <name type="scientific">Apiospora arundinis</name>
    <dbReference type="NCBI Taxonomy" id="335852"/>
    <lineage>
        <taxon>Eukaryota</taxon>
        <taxon>Fungi</taxon>
        <taxon>Dikarya</taxon>
        <taxon>Ascomycota</taxon>
        <taxon>Pezizomycotina</taxon>
        <taxon>Sordariomycetes</taxon>
        <taxon>Xylariomycetidae</taxon>
        <taxon>Amphisphaeriales</taxon>
        <taxon>Apiosporaceae</taxon>
        <taxon>Apiospora</taxon>
    </lineage>
</organism>
<gene>
    <name evidence="1" type="ORF">PGQ11_001909</name>
</gene>
<reference evidence="1 2" key="1">
    <citation type="journal article" date="2024" name="IMA Fungus">
        <title>Apiospora arundinis, a panoply of carbohydrate-active enzymes and secondary metabolites.</title>
        <authorList>
            <person name="Sorensen T."/>
            <person name="Petersen C."/>
            <person name="Muurmann A.T."/>
            <person name="Christiansen J.V."/>
            <person name="Brundto M.L."/>
            <person name="Overgaard C.K."/>
            <person name="Boysen A.T."/>
            <person name="Wollenberg R.D."/>
            <person name="Larsen T.O."/>
            <person name="Sorensen J.L."/>
            <person name="Nielsen K.L."/>
            <person name="Sondergaard T.E."/>
        </authorList>
    </citation>
    <scope>NUCLEOTIDE SEQUENCE [LARGE SCALE GENOMIC DNA]</scope>
    <source>
        <strain evidence="1 2">AAU 773</strain>
    </source>
</reference>
<name>A0ABR2JH86_9PEZI</name>
<accession>A0ABR2JH86</accession>
<keyword evidence="2" id="KW-1185">Reference proteome</keyword>
<protein>
    <submittedName>
        <fullName evidence="1">Uncharacterized protein</fullName>
    </submittedName>
</protein>
<proteinExistence type="predicted"/>